<evidence type="ECO:0000256" key="2">
    <source>
        <dbReference type="ARBA" id="ARBA00009843"/>
    </source>
</evidence>
<dbReference type="RefSeq" id="WP_183397403.1">
    <property type="nucleotide sequence ID" value="NZ_JACIDS010000001.1"/>
</dbReference>
<evidence type="ECO:0000256" key="1">
    <source>
        <dbReference type="ARBA" id="ARBA00004651"/>
    </source>
</evidence>
<evidence type="ECO:0000256" key="6">
    <source>
        <dbReference type="ARBA" id="ARBA00022989"/>
    </source>
</evidence>
<keyword evidence="4" id="KW-1003">Cell membrane</keyword>
<keyword evidence="5 8" id="KW-0812">Transmembrane</keyword>
<feature type="transmembrane region" description="Helical" evidence="8">
    <location>
        <begin position="134"/>
        <end position="155"/>
    </location>
</feature>
<feature type="transmembrane region" description="Helical" evidence="8">
    <location>
        <begin position="249"/>
        <end position="266"/>
    </location>
</feature>
<comment type="caution">
    <text evidence="10">The sequence shown here is derived from an EMBL/GenBank/DDBJ whole genome shotgun (WGS) entry which is preliminary data.</text>
</comment>
<keyword evidence="6 8" id="KW-1133">Transmembrane helix</keyword>
<accession>A0A840AI04</accession>
<dbReference type="InterPro" id="IPR004680">
    <property type="entry name" value="Cit_transptr-like_dom"/>
</dbReference>
<gene>
    <name evidence="10" type="ORF">GGR25_000799</name>
</gene>
<evidence type="ECO:0000256" key="4">
    <source>
        <dbReference type="ARBA" id="ARBA00022475"/>
    </source>
</evidence>
<dbReference type="AlphaFoldDB" id="A0A840AI04"/>
<feature type="transmembrane region" description="Helical" evidence="8">
    <location>
        <begin position="167"/>
        <end position="195"/>
    </location>
</feature>
<evidence type="ECO:0000256" key="8">
    <source>
        <dbReference type="SAM" id="Phobius"/>
    </source>
</evidence>
<feature type="domain" description="Citrate transporter-like" evidence="9">
    <location>
        <begin position="24"/>
        <end position="349"/>
    </location>
</feature>
<dbReference type="GO" id="GO:0005886">
    <property type="term" value="C:plasma membrane"/>
    <property type="evidence" value="ECO:0007669"/>
    <property type="project" value="UniProtKB-SubCell"/>
</dbReference>
<keyword evidence="11" id="KW-1185">Reference proteome</keyword>
<dbReference type="PRINTS" id="PR00758">
    <property type="entry name" value="ARSENICPUMP"/>
</dbReference>
<feature type="transmembrane region" description="Helical" evidence="8">
    <location>
        <begin position="227"/>
        <end position="243"/>
    </location>
</feature>
<evidence type="ECO:0000313" key="10">
    <source>
        <dbReference type="EMBL" id="MBB3929780.1"/>
    </source>
</evidence>
<comment type="similarity">
    <text evidence="2">Belongs to the CitM (TC 2.A.11) transporter family.</text>
</comment>
<organism evidence="10 11">
    <name type="scientific">Kaistia hirudinis</name>
    <dbReference type="NCBI Taxonomy" id="1293440"/>
    <lineage>
        <taxon>Bacteria</taxon>
        <taxon>Pseudomonadati</taxon>
        <taxon>Pseudomonadota</taxon>
        <taxon>Alphaproteobacteria</taxon>
        <taxon>Hyphomicrobiales</taxon>
        <taxon>Kaistiaceae</taxon>
        <taxon>Kaistia</taxon>
    </lineage>
</organism>
<reference evidence="10 11" key="1">
    <citation type="submission" date="2020-08" db="EMBL/GenBank/DDBJ databases">
        <title>Genomic Encyclopedia of Type Strains, Phase IV (KMG-IV): sequencing the most valuable type-strain genomes for metagenomic binning, comparative biology and taxonomic classification.</title>
        <authorList>
            <person name="Goeker M."/>
        </authorList>
    </citation>
    <scope>NUCLEOTIDE SEQUENCE [LARGE SCALE GENOMIC DNA]</scope>
    <source>
        <strain evidence="10 11">DSM 25966</strain>
    </source>
</reference>
<proteinExistence type="inferred from homology"/>
<dbReference type="GO" id="GO:0015105">
    <property type="term" value="F:arsenite transmembrane transporter activity"/>
    <property type="evidence" value="ECO:0007669"/>
    <property type="project" value="InterPro"/>
</dbReference>
<dbReference type="InterPro" id="IPR000802">
    <property type="entry name" value="Arsenical_pump_ArsB"/>
</dbReference>
<evidence type="ECO:0000313" key="11">
    <source>
        <dbReference type="Proteomes" id="UP000553963"/>
    </source>
</evidence>
<evidence type="ECO:0000259" key="9">
    <source>
        <dbReference type="Pfam" id="PF03600"/>
    </source>
</evidence>
<dbReference type="PANTHER" id="PTHR43302">
    <property type="entry name" value="TRANSPORTER ARSB-RELATED"/>
    <property type="match status" value="1"/>
</dbReference>
<sequence length="415" mass="43174">MDITLAIFILVYLAMAVGHLPGFRLDRTGAAVVGAMILIASGRISPADAWAAVDYRTVGLLFGLMVVSAAFMVSGFYDRVAQKVGDIDVGPKTLLAILIAVSGVMAALLNKDVVAVAMTPIFCSICLQRRLNPLPFLLGFCFAANFASAATIIGSPQNMIVAETLHLSFMGFMAAAAPPALLSLPVVWGVIVLCYRGRWALTEVPQAPKAGPVPADTPAIAFNAGETIKTAIVALAVVAAFIFTDRPHMLIALAGASVLLISRRLSSGKLLHHVDGDLLLLLFGLFVVNAALTATGLPEQVLALLRGIGLDLHDPISMLGVMAILSNIVGNNPAVMLVAPFIGGAHRPEALGAAIALGTALSSSAVIFGSLVGIIVSEECRKRGIALSFGEFARAGLPTSLICLAMGALWILQLH</sequence>
<keyword evidence="3" id="KW-0813">Transport</keyword>
<keyword evidence="7 8" id="KW-0472">Membrane</keyword>
<feature type="transmembrane region" description="Helical" evidence="8">
    <location>
        <begin position="317"/>
        <end position="339"/>
    </location>
</feature>
<feature type="transmembrane region" description="Helical" evidence="8">
    <location>
        <begin position="58"/>
        <end position="77"/>
    </location>
</feature>
<name>A0A840AI04_9HYPH</name>
<evidence type="ECO:0000256" key="3">
    <source>
        <dbReference type="ARBA" id="ARBA00022448"/>
    </source>
</evidence>
<evidence type="ECO:0000256" key="5">
    <source>
        <dbReference type="ARBA" id="ARBA00022692"/>
    </source>
</evidence>
<dbReference type="Pfam" id="PF03600">
    <property type="entry name" value="CitMHS"/>
    <property type="match status" value="1"/>
</dbReference>
<feature type="transmembrane region" description="Helical" evidence="8">
    <location>
        <begin position="395"/>
        <end position="412"/>
    </location>
</feature>
<dbReference type="Proteomes" id="UP000553963">
    <property type="component" value="Unassembled WGS sequence"/>
</dbReference>
<dbReference type="EMBL" id="JACIDS010000001">
    <property type="protein sequence ID" value="MBB3929780.1"/>
    <property type="molecule type" value="Genomic_DNA"/>
</dbReference>
<protein>
    <submittedName>
        <fullName evidence="10">Na+/H+ antiporter NhaD/arsenite permease-like protein</fullName>
    </submittedName>
</protein>
<dbReference type="PANTHER" id="PTHR43302:SF5">
    <property type="entry name" value="TRANSPORTER ARSB-RELATED"/>
    <property type="match status" value="1"/>
</dbReference>
<comment type="subcellular location">
    <subcellularLocation>
        <location evidence="1">Cell membrane</location>
        <topology evidence="1">Multi-pass membrane protein</topology>
    </subcellularLocation>
</comment>
<feature type="transmembrane region" description="Helical" evidence="8">
    <location>
        <begin position="351"/>
        <end position="375"/>
    </location>
</feature>
<feature type="transmembrane region" description="Helical" evidence="8">
    <location>
        <begin position="97"/>
        <end position="122"/>
    </location>
</feature>
<evidence type="ECO:0000256" key="7">
    <source>
        <dbReference type="ARBA" id="ARBA00023136"/>
    </source>
</evidence>
<feature type="transmembrane region" description="Helical" evidence="8">
    <location>
        <begin position="278"/>
        <end position="297"/>
    </location>
</feature>
<feature type="transmembrane region" description="Helical" evidence="8">
    <location>
        <begin position="28"/>
        <end position="46"/>
    </location>
</feature>